<evidence type="ECO:0008006" key="7">
    <source>
        <dbReference type="Google" id="ProtNLM"/>
    </source>
</evidence>
<dbReference type="GO" id="GO:0005634">
    <property type="term" value="C:nucleus"/>
    <property type="evidence" value="ECO:0007669"/>
    <property type="project" value="UniProtKB-SubCell"/>
</dbReference>
<keyword evidence="4" id="KW-0732">Signal</keyword>
<gene>
    <name evidence="5" type="ORF">CTEN210_09419</name>
</gene>
<dbReference type="InterPro" id="IPR023333">
    <property type="entry name" value="Proteasome_suB-type"/>
</dbReference>
<dbReference type="Proteomes" id="UP001054902">
    <property type="component" value="Unassembled WGS sequence"/>
</dbReference>
<dbReference type="EMBL" id="BLLK01000046">
    <property type="protein sequence ID" value="GFH52943.1"/>
    <property type="molecule type" value="Genomic_DNA"/>
</dbReference>
<evidence type="ECO:0000256" key="3">
    <source>
        <dbReference type="ARBA" id="ARBA00022942"/>
    </source>
</evidence>
<dbReference type="InterPro" id="IPR029055">
    <property type="entry name" value="Ntn_hydrolases_N"/>
</dbReference>
<protein>
    <recommendedName>
        <fullName evidence="7">Proteasome subunit beta</fullName>
    </recommendedName>
</protein>
<organism evidence="5 6">
    <name type="scientific">Chaetoceros tenuissimus</name>
    <dbReference type="NCBI Taxonomy" id="426638"/>
    <lineage>
        <taxon>Eukaryota</taxon>
        <taxon>Sar</taxon>
        <taxon>Stramenopiles</taxon>
        <taxon>Ochrophyta</taxon>
        <taxon>Bacillariophyta</taxon>
        <taxon>Coscinodiscophyceae</taxon>
        <taxon>Chaetocerotophycidae</taxon>
        <taxon>Chaetocerotales</taxon>
        <taxon>Chaetocerotaceae</taxon>
        <taxon>Chaetoceros</taxon>
    </lineage>
</organism>
<proteinExistence type="predicted"/>
<dbReference type="PANTHER" id="PTHR32194:SF2">
    <property type="entry name" value="PROTEASOME SUBUNIT BETA TYPE-1"/>
    <property type="match status" value="1"/>
</dbReference>
<evidence type="ECO:0000256" key="4">
    <source>
        <dbReference type="SAM" id="SignalP"/>
    </source>
</evidence>
<comment type="caution">
    <text evidence="5">The sequence shown here is derived from an EMBL/GenBank/DDBJ whole genome shotgun (WGS) entry which is preliminary data.</text>
</comment>
<comment type="subcellular location">
    <subcellularLocation>
        <location evidence="1">Nucleus</location>
    </subcellularLocation>
</comment>
<dbReference type="Pfam" id="PF00227">
    <property type="entry name" value="Proteasome"/>
    <property type="match status" value="1"/>
</dbReference>
<dbReference type="GO" id="GO:0005737">
    <property type="term" value="C:cytoplasm"/>
    <property type="evidence" value="ECO:0007669"/>
    <property type="project" value="TreeGrafter"/>
</dbReference>
<dbReference type="GO" id="GO:0005839">
    <property type="term" value="C:proteasome core complex"/>
    <property type="evidence" value="ECO:0007669"/>
    <property type="project" value="InterPro"/>
</dbReference>
<dbReference type="Gene3D" id="3.60.20.10">
    <property type="entry name" value="Glutamine Phosphoribosylpyrophosphate, subunit 1, domain 1"/>
    <property type="match status" value="1"/>
</dbReference>
<dbReference type="GO" id="GO:0051603">
    <property type="term" value="P:proteolysis involved in protein catabolic process"/>
    <property type="evidence" value="ECO:0007669"/>
    <property type="project" value="InterPro"/>
</dbReference>
<evidence type="ECO:0000313" key="6">
    <source>
        <dbReference type="Proteomes" id="UP001054902"/>
    </source>
</evidence>
<evidence type="ECO:0000256" key="2">
    <source>
        <dbReference type="ARBA" id="ARBA00022490"/>
    </source>
</evidence>
<dbReference type="AlphaFoldDB" id="A0AAD3CVJ3"/>
<dbReference type="SUPFAM" id="SSF56235">
    <property type="entry name" value="N-terminal nucleophile aminohydrolases (Ntn hydrolases)"/>
    <property type="match status" value="1"/>
</dbReference>
<keyword evidence="3" id="KW-0647">Proteasome</keyword>
<dbReference type="PANTHER" id="PTHR32194">
    <property type="entry name" value="METALLOPROTEASE TLDD"/>
    <property type="match status" value="1"/>
</dbReference>
<sequence length="306" mass="33540">MLIRTFLMAIAGLVPCCLAKFEPYALHGGLVSAIAGQDYFIIAADTRLSDGGYNILTRNHLSSRMYAANECGISGVFEGDGSVKIPDADESTEQMEKICATKCPTFIASSGCSSDCEALKRQIRSELNSHQNWNYGDNSLTPTGVANLLGHILYSRRSFPFYSFCIVAGLEEAGHGHVHIYDAIGSHERVSVACTGNGKEMLQPTLDRLFSTKIDDSKDTEDVQVQRDGRAVTAAKQRIGLKLQPPVETYVKCDSERAMSLLLRGYRSVAEREISVGDNVVIVCVKRNSSDNGFEVKAMKYPLKKH</sequence>
<evidence type="ECO:0000313" key="5">
    <source>
        <dbReference type="EMBL" id="GFH52943.1"/>
    </source>
</evidence>
<feature type="signal peptide" evidence="4">
    <location>
        <begin position="1"/>
        <end position="19"/>
    </location>
</feature>
<name>A0AAD3CVJ3_9STRA</name>
<accession>A0AAD3CVJ3</accession>
<evidence type="ECO:0000256" key="1">
    <source>
        <dbReference type="ARBA" id="ARBA00004123"/>
    </source>
</evidence>
<keyword evidence="6" id="KW-1185">Reference proteome</keyword>
<feature type="chain" id="PRO_5042257193" description="Proteasome subunit beta" evidence="4">
    <location>
        <begin position="20"/>
        <end position="306"/>
    </location>
</feature>
<reference evidence="5 6" key="1">
    <citation type="journal article" date="2021" name="Sci. Rep.">
        <title>The genome of the diatom Chaetoceros tenuissimus carries an ancient integrated fragment of an extant virus.</title>
        <authorList>
            <person name="Hongo Y."/>
            <person name="Kimura K."/>
            <person name="Takaki Y."/>
            <person name="Yoshida Y."/>
            <person name="Baba S."/>
            <person name="Kobayashi G."/>
            <person name="Nagasaki K."/>
            <person name="Hano T."/>
            <person name="Tomaru Y."/>
        </authorList>
    </citation>
    <scope>NUCLEOTIDE SEQUENCE [LARGE SCALE GENOMIC DNA]</scope>
    <source>
        <strain evidence="5 6">NIES-3715</strain>
    </source>
</reference>
<dbReference type="InterPro" id="IPR001353">
    <property type="entry name" value="Proteasome_sua/b"/>
</dbReference>
<keyword evidence="2" id="KW-0963">Cytoplasm</keyword>